<accession>A0A7D9HY88</accession>
<dbReference type="Proteomes" id="UP001152795">
    <property type="component" value="Unassembled WGS sequence"/>
</dbReference>
<evidence type="ECO:0000313" key="1">
    <source>
        <dbReference type="EMBL" id="CAB3991896.1"/>
    </source>
</evidence>
<comment type="caution">
    <text evidence="1">The sequence shown here is derived from an EMBL/GenBank/DDBJ whole genome shotgun (WGS) entry which is preliminary data.</text>
</comment>
<gene>
    <name evidence="1" type="ORF">PACLA_8A001390</name>
</gene>
<organism evidence="1 2">
    <name type="scientific">Paramuricea clavata</name>
    <name type="common">Red gorgonian</name>
    <name type="synonym">Violescent sea-whip</name>
    <dbReference type="NCBI Taxonomy" id="317549"/>
    <lineage>
        <taxon>Eukaryota</taxon>
        <taxon>Metazoa</taxon>
        <taxon>Cnidaria</taxon>
        <taxon>Anthozoa</taxon>
        <taxon>Octocorallia</taxon>
        <taxon>Malacalcyonacea</taxon>
        <taxon>Plexauridae</taxon>
        <taxon>Paramuricea</taxon>
    </lineage>
</organism>
<keyword evidence="2" id="KW-1185">Reference proteome</keyword>
<dbReference type="PANTHER" id="PTHR33099:SF14">
    <property type="entry name" value="PROLYL 4-HYDROXYLASE ALPHA SUBUNIT FE(2+) 2OG DIOXYGENASE DOMAIN-CONTAINING PROTEIN"/>
    <property type="match status" value="1"/>
</dbReference>
<dbReference type="Gene3D" id="2.60.120.620">
    <property type="entry name" value="q2cbj1_9rhob like domain"/>
    <property type="match status" value="1"/>
</dbReference>
<evidence type="ECO:0000313" key="2">
    <source>
        <dbReference type="Proteomes" id="UP001152795"/>
    </source>
</evidence>
<dbReference type="EMBL" id="CACRXK020001938">
    <property type="protein sequence ID" value="CAB3991896.1"/>
    <property type="molecule type" value="Genomic_DNA"/>
</dbReference>
<dbReference type="InterPro" id="IPR044862">
    <property type="entry name" value="Pro_4_hyd_alph_FE2OG_OXY"/>
</dbReference>
<dbReference type="OrthoDB" id="5971311at2759"/>
<reference evidence="1" key="1">
    <citation type="submission" date="2020-04" db="EMBL/GenBank/DDBJ databases">
        <authorList>
            <person name="Alioto T."/>
            <person name="Alioto T."/>
            <person name="Gomez Garrido J."/>
        </authorList>
    </citation>
    <scope>NUCLEOTIDE SEQUENCE</scope>
    <source>
        <strain evidence="1">A484AB</strain>
    </source>
</reference>
<dbReference type="InterPro" id="IPR005123">
    <property type="entry name" value="Oxoglu/Fe-dep_dioxygenase_dom"/>
</dbReference>
<dbReference type="PANTHER" id="PTHR33099">
    <property type="entry name" value="FE2OG DIOXYGENASE DOMAIN-CONTAINING PROTEIN"/>
    <property type="match status" value="1"/>
</dbReference>
<dbReference type="AlphaFoldDB" id="A0A7D9HY88"/>
<protein>
    <submittedName>
        <fullName evidence="1">2OG-Fe(II) oxygenase, partial</fullName>
    </submittedName>
</protein>
<dbReference type="Pfam" id="PF13640">
    <property type="entry name" value="2OG-FeII_Oxy_3"/>
    <property type="match status" value="1"/>
</dbReference>
<sequence length="509" mass="59362">MAQVFAKRNPQSQSNQAPHIYDLSVQNSLRDRPIGYVVNSHQIIDFYGWCRFREDVKNYEPIIDSLEHAFSNSVFCCGGYVRTPDDDLKDFILKVKPKVDSEDEENWKEFSLNKILPEDLMEYCNPSPFGDLKEMKTVLDPEVRLAHEIETDRFDFGYVNCRRTDRLNFVESKILPGKFSINYHIADELVPGRHIDLKRNKLNIYGKGGFFKSHVDTPSHDNMIGTLVVCLPSPHKGGELIVSHDGLEHVFDFSKLSDDRNVFQWAAFYGDCVHEVRPVIEGFRVTITYGITLPDHRNLKESYYDRRQTPVEEHFEMSAKCELHSFAKVDRALANLPEKLGSKAPDYIGFILKHKYTLPGLQPNMLKGEDKGLLDYLTDKGWKCQLKTILSRFMTTMVSIDIEDMDYEETHEIYEFKPHEGIPPDYEWYYPSLPEWSDRFSRRRNPFRSFREWRVGIPFIEIYRKPDEGKLVRNNEGESDWVGNEMHDVDVDKIYLDSALIVQLGNKTE</sequence>
<dbReference type="PROSITE" id="PS51471">
    <property type="entry name" value="FE2OG_OXY"/>
    <property type="match status" value="1"/>
</dbReference>
<name>A0A7D9HY88_PARCT</name>
<proteinExistence type="predicted"/>